<evidence type="ECO:0000256" key="2">
    <source>
        <dbReference type="ARBA" id="ARBA00022448"/>
    </source>
</evidence>
<evidence type="ECO:0000256" key="1">
    <source>
        <dbReference type="ARBA" id="ARBA00009023"/>
    </source>
</evidence>
<keyword evidence="6" id="KW-1185">Reference proteome</keyword>
<dbReference type="NCBIfam" id="NF037995">
    <property type="entry name" value="TRAP_S1"/>
    <property type="match status" value="1"/>
</dbReference>
<evidence type="ECO:0000256" key="3">
    <source>
        <dbReference type="ARBA" id="ARBA00022729"/>
    </source>
</evidence>
<feature type="chain" id="PRO_5017943194" evidence="4">
    <location>
        <begin position="25"/>
        <end position="340"/>
    </location>
</feature>
<dbReference type="InterPro" id="IPR038404">
    <property type="entry name" value="TRAP_DctP_sf"/>
</dbReference>
<dbReference type="CDD" id="cd13603">
    <property type="entry name" value="PBP2_TRAP_Siap_TeaA_like"/>
    <property type="match status" value="1"/>
</dbReference>
<reference evidence="5 6" key="1">
    <citation type="submission" date="2018-10" db="EMBL/GenBank/DDBJ databases">
        <title>Xanthobacter tagetidis genome sequencing and assembly.</title>
        <authorList>
            <person name="Maclea K.S."/>
            <person name="Goen A.E."/>
            <person name="Fatima S.A."/>
        </authorList>
    </citation>
    <scope>NUCLEOTIDE SEQUENCE [LARGE SCALE GENOMIC DNA]</scope>
    <source>
        <strain evidence="5 6">ATCC 700314</strain>
    </source>
</reference>
<accession>A0A3L7AFL9</accession>
<sequence>MSTIKRCLLTAALATALQVSAANAADFTKSPSVTLRLSSASPAGMDDSRALKDAAEFLSKETNGTVTLKPFFASALFDEIAGMSAAQSGLVDMAIACTCNMTKQTDSMLFSDLPYLWSEMDNGRKVWDGPIGQQIGETMRKNLGLRALAFAPSGGGYRILWNNSREIRTPADAKGLKIRTTATPLEQEFWKRMGAIPTPVDIGETYSALQQDLVNGEHLQPAWLTLLKHDEVVKHGTEIDALAVYRILVINDKSFNKMDEQQKAAFQRAMTLFEERAYQYNRELRETSLAQFRKRGGKIYTPTEAELKEWRAAGRGIWDSELVTAKIPKETIQKVLDAQK</sequence>
<keyword evidence="2" id="KW-0813">Transport</keyword>
<dbReference type="InterPro" id="IPR018389">
    <property type="entry name" value="DctP_fam"/>
</dbReference>
<comment type="similarity">
    <text evidence="1">Belongs to the bacterial solute-binding protein 7 family.</text>
</comment>
<dbReference type="Proteomes" id="UP000269692">
    <property type="component" value="Unassembled WGS sequence"/>
</dbReference>
<organism evidence="5 6">
    <name type="scientific">Xanthobacter tagetidis</name>
    <dbReference type="NCBI Taxonomy" id="60216"/>
    <lineage>
        <taxon>Bacteria</taxon>
        <taxon>Pseudomonadati</taxon>
        <taxon>Pseudomonadota</taxon>
        <taxon>Alphaproteobacteria</taxon>
        <taxon>Hyphomicrobiales</taxon>
        <taxon>Xanthobacteraceae</taxon>
        <taxon>Xanthobacter</taxon>
    </lineage>
</organism>
<dbReference type="PANTHER" id="PTHR33376">
    <property type="match status" value="1"/>
</dbReference>
<dbReference type="GO" id="GO:0055085">
    <property type="term" value="P:transmembrane transport"/>
    <property type="evidence" value="ECO:0007669"/>
    <property type="project" value="InterPro"/>
</dbReference>
<dbReference type="OrthoDB" id="9803763at2"/>
<gene>
    <name evidence="5" type="ORF">D9R14_12460</name>
</gene>
<dbReference type="Gene3D" id="3.40.190.170">
    <property type="entry name" value="Bacterial extracellular solute-binding protein, family 7"/>
    <property type="match status" value="1"/>
</dbReference>
<proteinExistence type="inferred from homology"/>
<keyword evidence="3 4" id="KW-0732">Signal</keyword>
<name>A0A3L7AFL9_9HYPH</name>
<evidence type="ECO:0000256" key="4">
    <source>
        <dbReference type="SAM" id="SignalP"/>
    </source>
</evidence>
<protein>
    <submittedName>
        <fullName evidence="5">TRAP transporter substrate-binding protein</fullName>
    </submittedName>
</protein>
<dbReference type="PANTHER" id="PTHR33376:SF7">
    <property type="entry name" value="C4-DICARBOXYLATE-BINDING PROTEIN DCTB"/>
    <property type="match status" value="1"/>
</dbReference>
<dbReference type="AlphaFoldDB" id="A0A3L7AFL9"/>
<feature type="signal peptide" evidence="4">
    <location>
        <begin position="1"/>
        <end position="24"/>
    </location>
</feature>
<dbReference type="RefSeq" id="WP_121623658.1">
    <property type="nucleotide sequence ID" value="NZ_JACIIW010000009.1"/>
</dbReference>
<evidence type="ECO:0000313" key="5">
    <source>
        <dbReference type="EMBL" id="RLP78192.1"/>
    </source>
</evidence>
<dbReference type="Pfam" id="PF03480">
    <property type="entry name" value="DctP"/>
    <property type="match status" value="1"/>
</dbReference>
<dbReference type="EMBL" id="RCTF01000009">
    <property type="protein sequence ID" value="RLP78192.1"/>
    <property type="molecule type" value="Genomic_DNA"/>
</dbReference>
<evidence type="ECO:0000313" key="6">
    <source>
        <dbReference type="Proteomes" id="UP000269692"/>
    </source>
</evidence>
<comment type="caution">
    <text evidence="5">The sequence shown here is derived from an EMBL/GenBank/DDBJ whole genome shotgun (WGS) entry which is preliminary data.</text>
</comment>